<name>A0ABP1QL68_9HEXA</name>
<dbReference type="PANTHER" id="PTHR24036:SF5">
    <property type="entry name" value="THROMBOMODULIN"/>
    <property type="match status" value="1"/>
</dbReference>
<keyword evidence="5" id="KW-1185">Reference proteome</keyword>
<dbReference type="InterPro" id="IPR052126">
    <property type="entry name" value="Spindle_Org/Thrombomodulin"/>
</dbReference>
<evidence type="ECO:0000256" key="1">
    <source>
        <dbReference type="ARBA" id="ARBA00022737"/>
    </source>
</evidence>
<dbReference type="PANTHER" id="PTHR24036">
    <property type="entry name" value="SKELETOR-RELATED"/>
    <property type="match status" value="1"/>
</dbReference>
<sequence length="230" mass="25035">MGKFRMFWTLISIIVLVVEPSLQDDMMIGDLSSCGHDLKGTVWATNKRQIVIKGFHYDGKGPGTYFTAMKKGQTKIHPQGDNFVLIPHTGATDPCDVVSWGKAITGENIMLDLPVDIGDLETIGVYCHQFCANFGHIQIPKDLSALPDPATDVTVPSICTPKDHFKKPASDGLNCAEEKNLKNTKMDACDPPKTGDKTGDKSGAVQFQPNFLMSIAAAVFFGLISQYPSK</sequence>
<reference evidence="4 5" key="1">
    <citation type="submission" date="2024-08" db="EMBL/GenBank/DDBJ databases">
        <authorList>
            <person name="Cucini C."/>
            <person name="Frati F."/>
        </authorList>
    </citation>
    <scope>NUCLEOTIDE SEQUENCE [LARGE SCALE GENOMIC DNA]</scope>
</reference>
<evidence type="ECO:0000256" key="2">
    <source>
        <dbReference type="SAM" id="SignalP"/>
    </source>
</evidence>
<dbReference type="PROSITE" id="PS51549">
    <property type="entry name" value="DM13"/>
    <property type="match status" value="1"/>
</dbReference>
<dbReference type="Pfam" id="PF10517">
    <property type="entry name" value="DM13"/>
    <property type="match status" value="1"/>
</dbReference>
<dbReference type="SMART" id="SM00686">
    <property type="entry name" value="DM13"/>
    <property type="match status" value="1"/>
</dbReference>
<organism evidence="4 5">
    <name type="scientific">Orchesella dallaii</name>
    <dbReference type="NCBI Taxonomy" id="48710"/>
    <lineage>
        <taxon>Eukaryota</taxon>
        <taxon>Metazoa</taxon>
        <taxon>Ecdysozoa</taxon>
        <taxon>Arthropoda</taxon>
        <taxon>Hexapoda</taxon>
        <taxon>Collembola</taxon>
        <taxon>Entomobryomorpha</taxon>
        <taxon>Entomobryoidea</taxon>
        <taxon>Orchesellidae</taxon>
        <taxon>Orchesellinae</taxon>
        <taxon>Orchesella</taxon>
    </lineage>
</organism>
<dbReference type="EMBL" id="CAXLJM020000034">
    <property type="protein sequence ID" value="CAL8103505.1"/>
    <property type="molecule type" value="Genomic_DNA"/>
</dbReference>
<feature type="chain" id="PRO_5047441209" description="DM13 domain-containing protein" evidence="2">
    <location>
        <begin position="24"/>
        <end position="230"/>
    </location>
</feature>
<accession>A0ABP1QL68</accession>
<evidence type="ECO:0000313" key="5">
    <source>
        <dbReference type="Proteomes" id="UP001642540"/>
    </source>
</evidence>
<evidence type="ECO:0000259" key="3">
    <source>
        <dbReference type="PROSITE" id="PS51549"/>
    </source>
</evidence>
<gene>
    <name evidence="4" type="ORF">ODALV1_LOCUS11472</name>
</gene>
<dbReference type="Proteomes" id="UP001642540">
    <property type="component" value="Unassembled WGS sequence"/>
</dbReference>
<feature type="domain" description="DM13" evidence="3">
    <location>
        <begin position="20"/>
        <end position="140"/>
    </location>
</feature>
<keyword evidence="2" id="KW-0732">Signal</keyword>
<comment type="caution">
    <text evidence="4">The sequence shown here is derived from an EMBL/GenBank/DDBJ whole genome shotgun (WGS) entry which is preliminary data.</text>
</comment>
<protein>
    <recommendedName>
        <fullName evidence="3">DM13 domain-containing protein</fullName>
    </recommendedName>
</protein>
<proteinExistence type="predicted"/>
<keyword evidence="1" id="KW-0677">Repeat</keyword>
<evidence type="ECO:0000313" key="4">
    <source>
        <dbReference type="EMBL" id="CAL8103505.1"/>
    </source>
</evidence>
<feature type="signal peptide" evidence="2">
    <location>
        <begin position="1"/>
        <end position="23"/>
    </location>
</feature>
<dbReference type="InterPro" id="IPR019545">
    <property type="entry name" value="DM13_domain"/>
</dbReference>